<keyword evidence="7" id="KW-1185">Reference proteome</keyword>
<evidence type="ECO:0000256" key="2">
    <source>
        <dbReference type="ARBA" id="ARBA00023015"/>
    </source>
</evidence>
<evidence type="ECO:0000256" key="1">
    <source>
        <dbReference type="ARBA" id="ARBA00022491"/>
    </source>
</evidence>
<keyword evidence="3" id="KW-0238">DNA-binding</keyword>
<evidence type="ECO:0000313" key="7">
    <source>
        <dbReference type="Proteomes" id="UP000003828"/>
    </source>
</evidence>
<dbReference type="GO" id="GO:0003700">
    <property type="term" value="F:DNA-binding transcription factor activity"/>
    <property type="evidence" value="ECO:0007669"/>
    <property type="project" value="TreeGrafter"/>
</dbReference>
<evidence type="ECO:0000259" key="5">
    <source>
        <dbReference type="PROSITE" id="PS50932"/>
    </source>
</evidence>
<dbReference type="SUPFAM" id="SSF53822">
    <property type="entry name" value="Periplasmic binding protein-like I"/>
    <property type="match status" value="1"/>
</dbReference>
<keyword evidence="1" id="KW-0678">Repressor</keyword>
<keyword evidence="2" id="KW-0805">Transcription regulation</keyword>
<dbReference type="InterPro" id="IPR046335">
    <property type="entry name" value="LacI/GalR-like_sensor"/>
</dbReference>
<sequence>MVKLTDVARAAGVGYGTASRALSGKGPVGGDARARVLEAARELGYTADATARALRERRTRSVGLIVPDMTNEFYTASAEVLQEVLRAAGHHLFVATTGNHPGRDQEALQEMAARRVDGIVHVPSGPSTAATSPVPVVELNRYSGRNVPAVVSDDYAGVKELTELVIAAGYTDIAAIVGPDTYSTSRDRLAGFKAATEQAGFSENAATGKRLRIVFSDFSAEGGASAMQTLLPDPPQALLPLSSRLVMGVLKTTREAGIRVPDDLSLAGYGDPDWFEIWGPGITTFAPPLAQMGAKAAEILLDLINGHEPTDTLSRIPGALRIRGTLGNPGIS</sequence>
<dbReference type="CDD" id="cd06267">
    <property type="entry name" value="PBP1_LacI_sugar_binding-like"/>
    <property type="match status" value="1"/>
</dbReference>
<gene>
    <name evidence="6" type="ORF">ARGLB_037_01620</name>
</gene>
<dbReference type="PANTHER" id="PTHR30146:SF148">
    <property type="entry name" value="HTH-TYPE TRANSCRIPTIONAL REPRESSOR PURR-RELATED"/>
    <property type="match status" value="1"/>
</dbReference>
<accession>H0QK71</accession>
<organism evidence="6 7">
    <name type="scientific">Arthrobacter globiformis (strain ATCC 8010 / DSM 20124 / JCM 1332 / NBRC 12137 / NCIMB 8907 / NRRL B-2979 / 168)</name>
    <dbReference type="NCBI Taxonomy" id="1077972"/>
    <lineage>
        <taxon>Bacteria</taxon>
        <taxon>Bacillati</taxon>
        <taxon>Actinomycetota</taxon>
        <taxon>Actinomycetes</taxon>
        <taxon>Micrococcales</taxon>
        <taxon>Micrococcaceae</taxon>
        <taxon>Arthrobacter</taxon>
    </lineage>
</organism>
<dbReference type="SMART" id="SM00354">
    <property type="entry name" value="HTH_LACI"/>
    <property type="match status" value="1"/>
</dbReference>
<dbReference type="eggNOG" id="COG1609">
    <property type="taxonomic scope" value="Bacteria"/>
</dbReference>
<dbReference type="Pfam" id="PF00356">
    <property type="entry name" value="LacI"/>
    <property type="match status" value="1"/>
</dbReference>
<dbReference type="Gene3D" id="3.40.50.2300">
    <property type="match status" value="2"/>
</dbReference>
<dbReference type="GO" id="GO:0000976">
    <property type="term" value="F:transcription cis-regulatory region binding"/>
    <property type="evidence" value="ECO:0007669"/>
    <property type="project" value="TreeGrafter"/>
</dbReference>
<reference evidence="6 7" key="1">
    <citation type="submission" date="2011-12" db="EMBL/GenBank/DDBJ databases">
        <title>Whole genome shotgun sequence of Arthrobacter globiformis NBRC 12137.</title>
        <authorList>
            <person name="Miyazawa S."/>
            <person name="Hosoyama A."/>
            <person name="Tsuchikane K."/>
            <person name="Katsumata H."/>
            <person name="Yamazaki S."/>
            <person name="Fujita N."/>
        </authorList>
    </citation>
    <scope>NUCLEOTIDE SEQUENCE [LARGE SCALE GENOMIC DNA]</scope>
    <source>
        <strain evidence="6 7">NBRC 12137</strain>
    </source>
</reference>
<dbReference type="PANTHER" id="PTHR30146">
    <property type="entry name" value="LACI-RELATED TRANSCRIPTIONAL REPRESSOR"/>
    <property type="match status" value="1"/>
</dbReference>
<dbReference type="InterPro" id="IPR000843">
    <property type="entry name" value="HTH_LacI"/>
</dbReference>
<dbReference type="STRING" id="1077972.ARGLB_037_01620"/>
<dbReference type="EMBL" id="BAEG01000037">
    <property type="protein sequence ID" value="GAB13311.1"/>
    <property type="molecule type" value="Genomic_DNA"/>
</dbReference>
<dbReference type="SUPFAM" id="SSF47413">
    <property type="entry name" value="lambda repressor-like DNA-binding domains"/>
    <property type="match status" value="1"/>
</dbReference>
<evidence type="ECO:0000256" key="4">
    <source>
        <dbReference type="ARBA" id="ARBA00023163"/>
    </source>
</evidence>
<dbReference type="AlphaFoldDB" id="H0QK71"/>
<keyword evidence="4" id="KW-0804">Transcription</keyword>
<dbReference type="PROSITE" id="PS50932">
    <property type="entry name" value="HTH_LACI_2"/>
    <property type="match status" value="1"/>
</dbReference>
<dbReference type="Gene3D" id="1.10.260.40">
    <property type="entry name" value="lambda repressor-like DNA-binding domains"/>
    <property type="match status" value="1"/>
</dbReference>
<protein>
    <submittedName>
        <fullName evidence="6">Putative LacI family transcriptional regulator</fullName>
    </submittedName>
</protein>
<evidence type="ECO:0000256" key="3">
    <source>
        <dbReference type="ARBA" id="ARBA00023125"/>
    </source>
</evidence>
<proteinExistence type="predicted"/>
<dbReference type="Pfam" id="PF13377">
    <property type="entry name" value="Peripla_BP_3"/>
    <property type="match status" value="1"/>
</dbReference>
<dbReference type="CDD" id="cd01392">
    <property type="entry name" value="HTH_LacI"/>
    <property type="match status" value="1"/>
</dbReference>
<comment type="caution">
    <text evidence="6">The sequence shown here is derived from an EMBL/GenBank/DDBJ whole genome shotgun (WGS) entry which is preliminary data.</text>
</comment>
<dbReference type="Proteomes" id="UP000003828">
    <property type="component" value="Unassembled WGS sequence"/>
</dbReference>
<dbReference type="RefSeq" id="WP_003800434.1">
    <property type="nucleotide sequence ID" value="NZ_BAEG01000037.1"/>
</dbReference>
<dbReference type="InterPro" id="IPR010982">
    <property type="entry name" value="Lambda_DNA-bd_dom_sf"/>
</dbReference>
<dbReference type="InterPro" id="IPR028082">
    <property type="entry name" value="Peripla_BP_I"/>
</dbReference>
<name>H0QK71_ARTG1</name>
<feature type="domain" description="HTH lacI-type" evidence="5">
    <location>
        <begin position="2"/>
        <end position="56"/>
    </location>
</feature>
<evidence type="ECO:0000313" key="6">
    <source>
        <dbReference type="EMBL" id="GAB13311.1"/>
    </source>
</evidence>